<dbReference type="GO" id="GO:1905168">
    <property type="term" value="P:positive regulation of double-strand break repair via homologous recombination"/>
    <property type="evidence" value="ECO:0007669"/>
    <property type="project" value="TreeGrafter"/>
</dbReference>
<dbReference type="AlphaFoldDB" id="A0AA35K655"/>
<sequence>MLMDQQEKLLSYNGELLVFQLSKLKSTQGSGTKVMKLHARRMSFDSCTKQFIETSTGSFSDCEDGVEMIHCSCASDFRTGILHPCVLLKKKMKKNTKYTLLLLHNSNKFELVLHFKLDYELKEPIKLLSGPTVLWSHAKSLFHISPQTCTVLCAPVQLCSIKWAGEIKGEGAVVLGTRAACLTDRGNGQSVPKSDAFIWGTECFAYAVEKQEALTRATFVPHAYGGVVACVHVCEVDAVRSKFRTSVVAVTCKSQVIIFQDGLPKDVHQLPYENPCSVQVAAVEGNSQLVVVTFASGDVCALWKRNLQVVSSWKNVRSILVDDFVGIGTEQILVLLKTDSISESLNTFQISNFGNVHHVNNISYEDDSHSTQELQKNHFLTIKGLEARLQAGFASVRELQQHLRLKEKVLVESCGALIDLVQDQKHSLPSAEKAGLVSLWDEPLDNGTSTPSIDKEQLVQEVWHRVVEDNLVVGVKLMDTYDLLLSDVRLSLVMGRKRPSAFPAKCRCSVVALKKAAPAESASHWQLEPLLKRIKLDCHNGKECNGEPSQVKVDRTKSFTAVTQLSPFLALHEVGCVVLLHATKRSCKDDEHLQKSKGMTLLCGKILLSLAEISAGKRSINLNDYKYTGSIKDLVALCAASHKVSLQIISSDYTLIHIKTWLQEQMECAAIKEYPDTFISCKSGNLNGTVFKWNLKTPFEGTLTVFYRHQTILFQCLHNLTRSLPPACKIKPLRVRSKKVLAEQLALTLEKEMVTLRQASSAALSQLENHLSLIYEESKEASSISAVQQFREQFQREQKQCMLGMNRTVGGALYRRLILNVFESQLNSDTIAWRCSLLGKLL</sequence>
<reference evidence="1" key="1">
    <citation type="submission" date="2022-12" db="EMBL/GenBank/DDBJ databases">
        <authorList>
            <person name="Alioto T."/>
            <person name="Alioto T."/>
            <person name="Gomez Garrido J."/>
        </authorList>
    </citation>
    <scope>NUCLEOTIDE SEQUENCE</scope>
</reference>
<name>A0AA35K655_9SAUR</name>
<dbReference type="GO" id="GO:2000042">
    <property type="term" value="P:negative regulation of double-strand break repair via homologous recombination"/>
    <property type="evidence" value="ECO:0007669"/>
    <property type="project" value="TreeGrafter"/>
</dbReference>
<dbReference type="InterPro" id="IPR033333">
    <property type="entry name" value="FANCB"/>
</dbReference>
<keyword evidence="2" id="KW-1185">Reference proteome</keyword>
<dbReference type="PANTHER" id="PTHR28450">
    <property type="entry name" value="FANCONI ANEMIA GROUP B PROTEIN"/>
    <property type="match status" value="1"/>
</dbReference>
<evidence type="ECO:0008006" key="3">
    <source>
        <dbReference type="Google" id="ProtNLM"/>
    </source>
</evidence>
<dbReference type="GO" id="GO:0043240">
    <property type="term" value="C:Fanconi anaemia nuclear complex"/>
    <property type="evidence" value="ECO:0007669"/>
    <property type="project" value="InterPro"/>
</dbReference>
<evidence type="ECO:0000313" key="1">
    <source>
        <dbReference type="EMBL" id="CAI5772260.1"/>
    </source>
</evidence>
<protein>
    <recommendedName>
        <fullName evidence="3">FA complementation group B</fullName>
    </recommendedName>
</protein>
<gene>
    <name evidence="1" type="ORF">PODLI_1B003487</name>
</gene>
<dbReference type="EMBL" id="OX395129">
    <property type="protein sequence ID" value="CAI5772260.1"/>
    <property type="molecule type" value="Genomic_DNA"/>
</dbReference>
<proteinExistence type="predicted"/>
<dbReference type="GO" id="GO:1990414">
    <property type="term" value="P:replication-born double-strand break repair via sister chromatid exchange"/>
    <property type="evidence" value="ECO:0007669"/>
    <property type="project" value="TreeGrafter"/>
</dbReference>
<dbReference type="GO" id="GO:0036297">
    <property type="term" value="P:interstrand cross-link repair"/>
    <property type="evidence" value="ECO:0007669"/>
    <property type="project" value="InterPro"/>
</dbReference>
<organism evidence="1 2">
    <name type="scientific">Podarcis lilfordi</name>
    <name type="common">Lilford's wall lizard</name>
    <dbReference type="NCBI Taxonomy" id="74358"/>
    <lineage>
        <taxon>Eukaryota</taxon>
        <taxon>Metazoa</taxon>
        <taxon>Chordata</taxon>
        <taxon>Craniata</taxon>
        <taxon>Vertebrata</taxon>
        <taxon>Euteleostomi</taxon>
        <taxon>Lepidosauria</taxon>
        <taxon>Squamata</taxon>
        <taxon>Bifurcata</taxon>
        <taxon>Unidentata</taxon>
        <taxon>Episquamata</taxon>
        <taxon>Laterata</taxon>
        <taxon>Lacertibaenia</taxon>
        <taxon>Lacertidae</taxon>
        <taxon>Podarcis</taxon>
    </lineage>
</organism>
<dbReference type="PANTHER" id="PTHR28450:SF1">
    <property type="entry name" value="FANCONI ANEMIA GROUP B PROTEIN"/>
    <property type="match status" value="1"/>
</dbReference>
<evidence type="ECO:0000313" key="2">
    <source>
        <dbReference type="Proteomes" id="UP001178461"/>
    </source>
</evidence>
<dbReference type="Proteomes" id="UP001178461">
    <property type="component" value="Chromosome 4"/>
</dbReference>
<accession>A0AA35K655</accession>